<gene>
    <name evidence="1" type="ORF">BGHDH14_bgh03626</name>
</gene>
<accession>N1JJ13</accession>
<dbReference type="HOGENOM" id="CLU_3260421_0_0_1"/>
<reference evidence="1 2" key="1">
    <citation type="journal article" date="2010" name="Science">
        <title>Genome expansion and gene loss in powdery mildew fungi reveal tradeoffs in extreme parasitism.</title>
        <authorList>
            <person name="Spanu P.D."/>
            <person name="Abbott J.C."/>
            <person name="Amselem J."/>
            <person name="Burgis T.A."/>
            <person name="Soanes D.M."/>
            <person name="Stueber K."/>
            <person name="Ver Loren van Themaat E."/>
            <person name="Brown J.K.M."/>
            <person name="Butcher S.A."/>
            <person name="Gurr S.J."/>
            <person name="Lebrun M.-H."/>
            <person name="Ridout C.J."/>
            <person name="Schulze-Lefert P."/>
            <person name="Talbot N.J."/>
            <person name="Ahmadinejad N."/>
            <person name="Ametz C."/>
            <person name="Barton G.R."/>
            <person name="Benjdia M."/>
            <person name="Bidzinski P."/>
            <person name="Bindschedler L.V."/>
            <person name="Both M."/>
            <person name="Brewer M.T."/>
            <person name="Cadle-Davidson L."/>
            <person name="Cadle-Davidson M.M."/>
            <person name="Collemare J."/>
            <person name="Cramer R."/>
            <person name="Frenkel O."/>
            <person name="Godfrey D."/>
            <person name="Harriman J."/>
            <person name="Hoede C."/>
            <person name="King B.C."/>
            <person name="Klages S."/>
            <person name="Kleemann J."/>
            <person name="Knoll D."/>
            <person name="Koti P.S."/>
            <person name="Kreplak J."/>
            <person name="Lopez-Ruiz F.J."/>
            <person name="Lu X."/>
            <person name="Maekawa T."/>
            <person name="Mahanil S."/>
            <person name="Micali C."/>
            <person name="Milgroom M.G."/>
            <person name="Montana G."/>
            <person name="Noir S."/>
            <person name="O'Connell R.J."/>
            <person name="Oberhaensli S."/>
            <person name="Parlange F."/>
            <person name="Pedersen C."/>
            <person name="Quesneville H."/>
            <person name="Reinhardt R."/>
            <person name="Rott M."/>
            <person name="Sacristan S."/>
            <person name="Schmidt S.M."/>
            <person name="Schoen M."/>
            <person name="Skamnioti P."/>
            <person name="Sommer H."/>
            <person name="Stephens A."/>
            <person name="Takahara H."/>
            <person name="Thordal-Christensen H."/>
            <person name="Vigouroux M."/>
            <person name="Wessling R."/>
            <person name="Wicker T."/>
            <person name="Panstruga R."/>
        </authorList>
    </citation>
    <scope>NUCLEOTIDE SEQUENCE [LARGE SCALE GENOMIC DNA]</scope>
    <source>
        <strain evidence="1">DH14</strain>
    </source>
</reference>
<comment type="caution">
    <text evidence="1">The sequence shown here is derived from an EMBL/GenBank/DDBJ whole genome shotgun (WGS) entry which is preliminary data.</text>
</comment>
<organism evidence="1 2">
    <name type="scientific">Blumeria graminis f. sp. hordei (strain DH14)</name>
    <name type="common">Barley powdery mildew</name>
    <name type="synonym">Oidium monilioides f. sp. hordei</name>
    <dbReference type="NCBI Taxonomy" id="546991"/>
    <lineage>
        <taxon>Eukaryota</taxon>
        <taxon>Fungi</taxon>
        <taxon>Dikarya</taxon>
        <taxon>Ascomycota</taxon>
        <taxon>Pezizomycotina</taxon>
        <taxon>Leotiomycetes</taxon>
        <taxon>Erysiphales</taxon>
        <taxon>Erysiphaceae</taxon>
        <taxon>Blumeria</taxon>
        <taxon>Blumeria hordei</taxon>
    </lineage>
</organism>
<dbReference type="AlphaFoldDB" id="N1JJ13"/>
<evidence type="ECO:0000313" key="2">
    <source>
        <dbReference type="Proteomes" id="UP000015441"/>
    </source>
</evidence>
<dbReference type="Proteomes" id="UP000015441">
    <property type="component" value="Unassembled WGS sequence"/>
</dbReference>
<protein>
    <submittedName>
        <fullName evidence="1">Uncharacterized protein</fullName>
    </submittedName>
</protein>
<dbReference type="EMBL" id="CAUH01007131">
    <property type="protein sequence ID" value="CCU82849.1"/>
    <property type="molecule type" value="Genomic_DNA"/>
</dbReference>
<sequence>MKFKSKSFGYELRVYGCQTVVDLIIVYSTCILTRFDDHMVQW</sequence>
<proteinExistence type="predicted"/>
<name>N1JJ13_BLUG1</name>
<evidence type="ECO:0000313" key="1">
    <source>
        <dbReference type="EMBL" id="CCU82849.1"/>
    </source>
</evidence>
<keyword evidence="2" id="KW-1185">Reference proteome</keyword>
<dbReference type="InParanoid" id="N1JJ13"/>